<organism evidence="3">
    <name type="scientific">Ornithodoros turicata</name>
    <dbReference type="NCBI Taxonomy" id="34597"/>
    <lineage>
        <taxon>Eukaryota</taxon>
        <taxon>Metazoa</taxon>
        <taxon>Ecdysozoa</taxon>
        <taxon>Arthropoda</taxon>
        <taxon>Chelicerata</taxon>
        <taxon>Arachnida</taxon>
        <taxon>Acari</taxon>
        <taxon>Parasitiformes</taxon>
        <taxon>Ixodida</taxon>
        <taxon>Ixodoidea</taxon>
        <taxon>Argasidae</taxon>
        <taxon>Ornithodorinae</taxon>
        <taxon>Ornithodoros</taxon>
    </lineage>
</organism>
<name>A0A2R5LCW0_9ACAR</name>
<accession>A0A2R5LCW0</accession>
<keyword evidence="2" id="KW-0732">Signal</keyword>
<feature type="signal peptide" evidence="2">
    <location>
        <begin position="1"/>
        <end position="17"/>
    </location>
</feature>
<evidence type="ECO:0000256" key="1">
    <source>
        <dbReference type="SAM" id="MobiDB-lite"/>
    </source>
</evidence>
<feature type="chain" id="PRO_5015340816" evidence="2">
    <location>
        <begin position="18"/>
        <end position="110"/>
    </location>
</feature>
<reference evidence="3" key="1">
    <citation type="submission" date="2018-03" db="EMBL/GenBank/DDBJ databases">
        <title>The relapsing fever spirochete Borrelia turicatae persists in the highly oxidative environment of its soft-bodied tick vector.</title>
        <authorList>
            <person name="Bourret T.J."/>
            <person name="Boyle W.K."/>
            <person name="Valenzuela J.G."/>
            <person name="Oliveira F."/>
            <person name="Lopez J.E."/>
        </authorList>
    </citation>
    <scope>NUCLEOTIDE SEQUENCE</scope>
    <source>
        <strain evidence="3">Kansas strain/isolate</strain>
        <tissue evidence="3">Salivary glands</tissue>
    </source>
</reference>
<evidence type="ECO:0000313" key="3">
    <source>
        <dbReference type="EMBL" id="MBY07318.1"/>
    </source>
</evidence>
<dbReference type="EMBL" id="GGLE01003192">
    <property type="protein sequence ID" value="MBY07318.1"/>
    <property type="molecule type" value="Transcribed_RNA"/>
</dbReference>
<protein>
    <submittedName>
        <fullName evidence="3">Putative secreted peptide</fullName>
    </submittedName>
</protein>
<evidence type="ECO:0000256" key="2">
    <source>
        <dbReference type="SAM" id="SignalP"/>
    </source>
</evidence>
<feature type="compositionally biased region" description="Polar residues" evidence="1">
    <location>
        <begin position="93"/>
        <end position="110"/>
    </location>
</feature>
<dbReference type="AlphaFoldDB" id="A0A2R5LCW0"/>
<sequence length="110" mass="11160">MFTSGLLVAALGCLVSGQQTDTPKAPDNCPTDSSPCNCKQTVDSSGCPSCVCHDDVPATACPTMQCDVTSDQCSITPDKDGCQVCQCTGHHTGGNQQQSTAGSTTDADLG</sequence>
<feature type="region of interest" description="Disordered" evidence="1">
    <location>
        <begin position="90"/>
        <end position="110"/>
    </location>
</feature>
<proteinExistence type="predicted"/>